<sequence length="612" mass="66790">MTLHIFRHIVDRCLPPISPHWHMHLFPLYPSSFLPFISFRFHFRDRSIIFNHGFWCTILEPSSLTPDHQNHFIQSGREMTLSACPSCGSIDGLDERGLCTCHGSMEVQQQMAPHSLLIHSPYDMANIKQEPGSDSPDHQSGATDMLFPFGLPSFMQHHAAHNNNSGEIMNHNSRAAANACTKDRKRPYPCNICPSRFGSKMELEEHQNSHTGQKPFECDVCKARFNRRSTLWNHKRIHSDAKPFVCSVCQMTFKWKNSLKCHKEMHLRKNESSSVLDNDLRQLTYATAAKRTKVGHWGDFDATATMGDEEGSGVPGTTPSPVAPPASKKKSKSSSSSTSSASSTGVGGLPPQSLLGGAGIGPGGLGMQDGSPSSNLLGLPTAHIDIDQASLDTLVHQNNGNILVQLCSEVDPHLGRTNLLGMDDNGLLSSSCHLFGDLKNEFDLRSLQVYSPSADGLGGMGGHQPFFQTHHINVNLQIPIVSNMFNFGRGVGQSLPSVHHLTSTASSLPSVSVPMDYSGDLSQSQYIVSHNDMIPSVSYQQNVDPCLVLTSNPDYMSNYDFPLINHLHPGGYETNASTPGDSHSSVPSDGMDGGVSSVFGDNSGKSIPHDRW</sequence>
<dbReference type="InterPro" id="IPR013087">
    <property type="entry name" value="Znf_C2H2_type"/>
</dbReference>
<keyword evidence="3" id="KW-0677">Repeat</keyword>
<keyword evidence="10" id="KW-1185">Reference proteome</keyword>
<keyword evidence="7" id="KW-0539">Nucleus</keyword>
<dbReference type="GO" id="GO:0005634">
    <property type="term" value="C:nucleus"/>
    <property type="evidence" value="ECO:0007669"/>
    <property type="project" value="UniProtKB-SubCell"/>
</dbReference>
<dbReference type="SUPFAM" id="SSF57667">
    <property type="entry name" value="beta-beta-alpha zinc fingers"/>
    <property type="match status" value="2"/>
</dbReference>
<feature type="compositionally biased region" description="Polar residues" evidence="8">
    <location>
        <begin position="574"/>
        <end position="587"/>
    </location>
</feature>
<reference evidence="10" key="1">
    <citation type="journal article" date="2008" name="Nat. Genet.">
        <title>The Pristionchus pacificus genome provides a unique perspective on nematode lifestyle and parasitism.</title>
        <authorList>
            <person name="Dieterich C."/>
            <person name="Clifton S.W."/>
            <person name="Schuster L.N."/>
            <person name="Chinwalla A."/>
            <person name="Delehaunty K."/>
            <person name="Dinkelacker I."/>
            <person name="Fulton L."/>
            <person name="Fulton R."/>
            <person name="Godfrey J."/>
            <person name="Minx P."/>
            <person name="Mitreva M."/>
            <person name="Roeseler W."/>
            <person name="Tian H."/>
            <person name="Witte H."/>
            <person name="Yang S.P."/>
            <person name="Wilson R.K."/>
            <person name="Sommer R.J."/>
        </authorList>
    </citation>
    <scope>NUCLEOTIDE SEQUENCE [LARGE SCALE GENOMIC DNA]</scope>
    <source>
        <strain evidence="10">PS312</strain>
    </source>
</reference>
<evidence type="ECO:0000256" key="7">
    <source>
        <dbReference type="ARBA" id="ARBA00023242"/>
    </source>
</evidence>
<keyword evidence="6" id="KW-0238">DNA-binding</keyword>
<accession>A0A8R1UEI4</accession>
<dbReference type="PANTHER" id="PTHR24404:SF114">
    <property type="entry name" value="KLUMPFUSS, ISOFORM B-RELATED"/>
    <property type="match status" value="1"/>
</dbReference>
<dbReference type="Proteomes" id="UP000005239">
    <property type="component" value="Unassembled WGS sequence"/>
</dbReference>
<dbReference type="Pfam" id="PF00096">
    <property type="entry name" value="zf-C2H2"/>
    <property type="match status" value="2"/>
</dbReference>
<dbReference type="PROSITE" id="PS50157">
    <property type="entry name" value="ZINC_FINGER_C2H2_2"/>
    <property type="match status" value="3"/>
</dbReference>
<keyword evidence="2" id="KW-0479">Metal-binding</keyword>
<dbReference type="Gene3D" id="3.30.160.60">
    <property type="entry name" value="Classic Zinc Finger"/>
    <property type="match status" value="3"/>
</dbReference>
<dbReference type="PANTHER" id="PTHR24404">
    <property type="entry name" value="ZINC FINGER PROTEIN"/>
    <property type="match status" value="1"/>
</dbReference>
<dbReference type="GO" id="GO:0043035">
    <property type="term" value="F:chromatin insulator sequence binding"/>
    <property type="evidence" value="ECO:0000318"/>
    <property type="project" value="GO_Central"/>
</dbReference>
<evidence type="ECO:0000313" key="10">
    <source>
        <dbReference type="Proteomes" id="UP000005239"/>
    </source>
</evidence>
<organism evidence="9 10">
    <name type="scientific">Pristionchus pacificus</name>
    <name type="common">Parasitic nematode worm</name>
    <dbReference type="NCBI Taxonomy" id="54126"/>
    <lineage>
        <taxon>Eukaryota</taxon>
        <taxon>Metazoa</taxon>
        <taxon>Ecdysozoa</taxon>
        <taxon>Nematoda</taxon>
        <taxon>Chromadorea</taxon>
        <taxon>Rhabditida</taxon>
        <taxon>Rhabditina</taxon>
        <taxon>Diplogasteromorpha</taxon>
        <taxon>Diplogasteroidea</taxon>
        <taxon>Neodiplogasteridae</taxon>
        <taxon>Pristionchus</taxon>
    </lineage>
</organism>
<evidence type="ECO:0000256" key="3">
    <source>
        <dbReference type="ARBA" id="ARBA00022737"/>
    </source>
</evidence>
<evidence type="ECO:0000256" key="8">
    <source>
        <dbReference type="SAM" id="MobiDB-lite"/>
    </source>
</evidence>
<reference evidence="9" key="2">
    <citation type="submission" date="2022-06" db="UniProtKB">
        <authorList>
            <consortium name="EnsemblMetazoa"/>
        </authorList>
    </citation>
    <scope>IDENTIFICATION</scope>
    <source>
        <strain evidence="9">PS312</strain>
    </source>
</reference>
<keyword evidence="4" id="KW-0863">Zinc-finger</keyword>
<evidence type="ECO:0000256" key="5">
    <source>
        <dbReference type="ARBA" id="ARBA00022833"/>
    </source>
</evidence>
<keyword evidence="5" id="KW-0862">Zinc</keyword>
<evidence type="ECO:0000256" key="2">
    <source>
        <dbReference type="ARBA" id="ARBA00022723"/>
    </source>
</evidence>
<gene>
    <name evidence="9" type="primary">WBGene00113237</name>
</gene>
<feature type="compositionally biased region" description="Gly residues" evidence="8">
    <location>
        <begin position="356"/>
        <end position="367"/>
    </location>
</feature>
<evidence type="ECO:0000313" key="9">
    <source>
        <dbReference type="EnsemblMetazoa" id="PPA23683.1"/>
    </source>
</evidence>
<dbReference type="GO" id="GO:0006357">
    <property type="term" value="P:regulation of transcription by RNA polymerase II"/>
    <property type="evidence" value="ECO:0000318"/>
    <property type="project" value="GO_Central"/>
</dbReference>
<dbReference type="GO" id="GO:0005694">
    <property type="term" value="C:chromosome"/>
    <property type="evidence" value="ECO:0000318"/>
    <property type="project" value="GO_Central"/>
</dbReference>
<feature type="region of interest" description="Disordered" evidence="8">
    <location>
        <begin position="299"/>
        <end position="376"/>
    </location>
</feature>
<dbReference type="InterPro" id="IPR050589">
    <property type="entry name" value="Ikaros_C2H2-ZF"/>
</dbReference>
<dbReference type="FunFam" id="3.30.160.60:FF:001666">
    <property type="entry name" value="MDS1 and EVI1 complex locus"/>
    <property type="match status" value="1"/>
</dbReference>
<dbReference type="SMART" id="SM00355">
    <property type="entry name" value="ZnF_C2H2"/>
    <property type="match status" value="3"/>
</dbReference>
<name>A0A2A6BGD3_PRIPA</name>
<dbReference type="FunFam" id="3.30.160.60:FF:001729">
    <property type="entry name" value="Zinc finger protein 337"/>
    <property type="match status" value="1"/>
</dbReference>
<dbReference type="GO" id="GO:0008270">
    <property type="term" value="F:zinc ion binding"/>
    <property type="evidence" value="ECO:0007669"/>
    <property type="project" value="UniProtKB-KW"/>
</dbReference>
<feature type="compositionally biased region" description="Low complexity" evidence="8">
    <location>
        <begin position="333"/>
        <end position="344"/>
    </location>
</feature>
<feature type="region of interest" description="Disordered" evidence="8">
    <location>
        <begin position="572"/>
        <end position="612"/>
    </location>
</feature>
<proteinExistence type="predicted"/>
<dbReference type="PROSITE" id="PS00028">
    <property type="entry name" value="ZINC_FINGER_C2H2_1"/>
    <property type="match status" value="3"/>
</dbReference>
<dbReference type="InterPro" id="IPR036236">
    <property type="entry name" value="Znf_C2H2_sf"/>
</dbReference>
<dbReference type="OrthoDB" id="6077919at2759"/>
<comment type="subcellular location">
    <subcellularLocation>
        <location evidence="1">Nucleus</location>
    </subcellularLocation>
</comment>
<dbReference type="EnsemblMetazoa" id="PPA23683.1">
    <property type="protein sequence ID" value="PPA23683.1"/>
    <property type="gene ID" value="WBGene00113237"/>
</dbReference>
<evidence type="ECO:0000256" key="4">
    <source>
        <dbReference type="ARBA" id="ARBA00022771"/>
    </source>
</evidence>
<evidence type="ECO:0000256" key="6">
    <source>
        <dbReference type="ARBA" id="ARBA00023125"/>
    </source>
</evidence>
<evidence type="ECO:0000256" key="1">
    <source>
        <dbReference type="ARBA" id="ARBA00004123"/>
    </source>
</evidence>
<dbReference type="AlphaFoldDB" id="A0A2A6BGD3"/>
<protein>
    <submittedName>
        <fullName evidence="9">Pat-9</fullName>
    </submittedName>
</protein>
<accession>A0A2A6BGD3</accession>